<dbReference type="SUPFAM" id="SSF56801">
    <property type="entry name" value="Acetyl-CoA synthetase-like"/>
    <property type="match status" value="1"/>
</dbReference>
<dbReference type="AlphaFoldDB" id="A0A917VBQ4"/>
<keyword evidence="2" id="KW-0436">Ligase</keyword>
<dbReference type="GO" id="GO:0016878">
    <property type="term" value="F:acid-thiol ligase activity"/>
    <property type="evidence" value="ECO:0007669"/>
    <property type="project" value="UniProtKB-ARBA"/>
</dbReference>
<evidence type="ECO:0000313" key="5">
    <source>
        <dbReference type="EMBL" id="GGK62214.1"/>
    </source>
</evidence>
<evidence type="ECO:0000259" key="3">
    <source>
        <dbReference type="Pfam" id="PF00501"/>
    </source>
</evidence>
<feature type="domain" description="AMP-dependent synthetase/ligase" evidence="3">
    <location>
        <begin position="29"/>
        <end position="397"/>
    </location>
</feature>
<evidence type="ECO:0000256" key="1">
    <source>
        <dbReference type="ARBA" id="ARBA00006432"/>
    </source>
</evidence>
<dbReference type="EMBL" id="BMMW01000004">
    <property type="protein sequence ID" value="GGK62214.1"/>
    <property type="molecule type" value="Genomic_DNA"/>
</dbReference>
<dbReference type="Pfam" id="PF13193">
    <property type="entry name" value="AMP-binding_C"/>
    <property type="match status" value="1"/>
</dbReference>
<dbReference type="InterPro" id="IPR042099">
    <property type="entry name" value="ANL_N_sf"/>
</dbReference>
<dbReference type="InterPro" id="IPR000873">
    <property type="entry name" value="AMP-dep_synth/lig_dom"/>
</dbReference>
<dbReference type="InterPro" id="IPR050237">
    <property type="entry name" value="ATP-dep_AMP-bd_enzyme"/>
</dbReference>
<comment type="caution">
    <text evidence="5">The sequence shown here is derived from an EMBL/GenBank/DDBJ whole genome shotgun (WGS) entry which is preliminary data.</text>
</comment>
<evidence type="ECO:0000313" key="6">
    <source>
        <dbReference type="Proteomes" id="UP000612956"/>
    </source>
</evidence>
<accession>A0A917VBQ4</accession>
<dbReference type="Proteomes" id="UP000612956">
    <property type="component" value="Unassembled WGS sequence"/>
</dbReference>
<proteinExistence type="inferred from homology"/>
<dbReference type="FunFam" id="3.30.300.30:FF:000008">
    <property type="entry name" value="2,3-dihydroxybenzoate-AMP ligase"/>
    <property type="match status" value="1"/>
</dbReference>
<reference evidence="5" key="2">
    <citation type="submission" date="2020-09" db="EMBL/GenBank/DDBJ databases">
        <authorList>
            <person name="Sun Q."/>
            <person name="Zhou Y."/>
        </authorList>
    </citation>
    <scope>NUCLEOTIDE SEQUENCE</scope>
    <source>
        <strain evidence="5">CGMCC 4.7278</strain>
    </source>
</reference>
<dbReference type="PANTHER" id="PTHR43767:SF1">
    <property type="entry name" value="NONRIBOSOMAL PEPTIDE SYNTHASE PES1 (EUROFUNG)-RELATED"/>
    <property type="match status" value="1"/>
</dbReference>
<feature type="domain" description="AMP-binding enzyme C-terminal" evidence="4">
    <location>
        <begin position="447"/>
        <end position="522"/>
    </location>
</feature>
<dbReference type="Gene3D" id="3.30.300.30">
    <property type="match status" value="1"/>
</dbReference>
<dbReference type="Gene3D" id="3.40.50.12780">
    <property type="entry name" value="N-terminal domain of ligase-like"/>
    <property type="match status" value="1"/>
</dbReference>
<dbReference type="NCBIfam" id="NF004837">
    <property type="entry name" value="PRK06187.1"/>
    <property type="match status" value="1"/>
</dbReference>
<evidence type="ECO:0000256" key="2">
    <source>
        <dbReference type="ARBA" id="ARBA00022598"/>
    </source>
</evidence>
<protein>
    <submittedName>
        <fullName evidence="5">Acyl-CoA synthetase</fullName>
    </submittedName>
</protein>
<sequence length="540" mass="58428">MDTVERMVMQTELKKVATSETLSSVIGAHAAGRPDAIALISGDREIDYRALHRAVNKVAHALTAAGIGRGDHIAYLGRDSEQLYELVIGSSIVGAIVVPINWRLTPTEIAHILTDSQCGLLFADAAAADIGAAALARATRMHEAQQVTVIGMDATEDGGGGFTNWLAPHPDTTPPVRATRADPVLQMYTSGTTGASKGVMVAQESLFAVWDITFSSGWDWLVPRPDDRAFVAIPGFHIAGHAWVMQGLIAGITIAIIPEFTPGAALSTIRKHRITTMTAVPVMLALILTEPGVTGADFDLLRQISYGGSPIPESMLMHCMEKFQCEFVQFYGMTETVTPVSFLPPSEHVAGGARLRSAGRPYPGCEIAVIDDSGEPLPPRQVGEIVVRPPAPMLGYWNRPEATATTLVDGYVHSGDAGWLDEQGYLFVSDRINDMIIVGGENVYPAEVENTITSHPAVQDAAVVGIPDERWGEAVHAFIVVRPGQTVTGRELSLYLRDKVAAFKRPQRFDVIASLPRNASGKILRRELRRKFWEGRERAD</sequence>
<evidence type="ECO:0000259" key="4">
    <source>
        <dbReference type="Pfam" id="PF13193"/>
    </source>
</evidence>
<comment type="similarity">
    <text evidence="1">Belongs to the ATP-dependent AMP-binding enzyme family.</text>
</comment>
<organism evidence="5 6">
    <name type="scientific">Nocardia camponoti</name>
    <dbReference type="NCBI Taxonomy" id="1616106"/>
    <lineage>
        <taxon>Bacteria</taxon>
        <taxon>Bacillati</taxon>
        <taxon>Actinomycetota</taxon>
        <taxon>Actinomycetes</taxon>
        <taxon>Mycobacteriales</taxon>
        <taxon>Nocardiaceae</taxon>
        <taxon>Nocardia</taxon>
    </lineage>
</organism>
<dbReference type="InterPro" id="IPR025110">
    <property type="entry name" value="AMP-bd_C"/>
</dbReference>
<reference evidence="5" key="1">
    <citation type="journal article" date="2014" name="Int. J. Syst. Evol. Microbiol.">
        <title>Complete genome sequence of Corynebacterium casei LMG S-19264T (=DSM 44701T), isolated from a smear-ripened cheese.</title>
        <authorList>
            <consortium name="US DOE Joint Genome Institute (JGI-PGF)"/>
            <person name="Walter F."/>
            <person name="Albersmeier A."/>
            <person name="Kalinowski J."/>
            <person name="Ruckert C."/>
        </authorList>
    </citation>
    <scope>NUCLEOTIDE SEQUENCE</scope>
    <source>
        <strain evidence="5">CGMCC 4.7278</strain>
    </source>
</reference>
<dbReference type="Pfam" id="PF00501">
    <property type="entry name" value="AMP-binding"/>
    <property type="match status" value="1"/>
</dbReference>
<name>A0A917VBQ4_9NOCA</name>
<dbReference type="InterPro" id="IPR045851">
    <property type="entry name" value="AMP-bd_C_sf"/>
</dbReference>
<gene>
    <name evidence="5" type="ORF">GCM10011591_38090</name>
</gene>
<keyword evidence="6" id="KW-1185">Reference proteome</keyword>
<dbReference type="PANTHER" id="PTHR43767">
    <property type="entry name" value="LONG-CHAIN-FATTY-ACID--COA LIGASE"/>
    <property type="match status" value="1"/>
</dbReference>